<name>A0ACB1A5T2_MELEN</name>
<gene>
    <name evidence="1" type="ORF">MENTE1834_LOCUS34343</name>
</gene>
<reference evidence="1" key="1">
    <citation type="submission" date="2023-11" db="EMBL/GenBank/DDBJ databases">
        <authorList>
            <person name="Poullet M."/>
        </authorList>
    </citation>
    <scope>NUCLEOTIDE SEQUENCE</scope>
    <source>
        <strain evidence="1">E1834</strain>
    </source>
</reference>
<accession>A0ACB1A5T2</accession>
<sequence>MSFISVFANVGSVNMFANVEYVTVFANVGDIKGRRVNSGETTLEPTTLKINKEKETATETIEPFATTTGTTENFIENTTEGKEIVLSSTTTPTELKTTPTLQINNCLNCDNWSPWEECTQICGGCGKIKRKRICNKTTSINCQTEEKRLCNQNACPVGTNFLFSNGEFQLNFLPLKIISKKNFFSLLWKGCCFGLFPNKIDSTLTECGPLENNENIFMKILSSLLVSHDGRKNNRNEKMRKGEH</sequence>
<evidence type="ECO:0000313" key="1">
    <source>
        <dbReference type="EMBL" id="CAK5086826.1"/>
    </source>
</evidence>
<dbReference type="EMBL" id="CAVMJV010000062">
    <property type="protein sequence ID" value="CAK5086826.1"/>
    <property type="molecule type" value="Genomic_DNA"/>
</dbReference>
<comment type="caution">
    <text evidence="1">The sequence shown here is derived from an EMBL/GenBank/DDBJ whole genome shotgun (WGS) entry which is preliminary data.</text>
</comment>
<organism evidence="1 2">
    <name type="scientific">Meloidogyne enterolobii</name>
    <name type="common">Root-knot nematode worm</name>
    <name type="synonym">Meloidogyne mayaguensis</name>
    <dbReference type="NCBI Taxonomy" id="390850"/>
    <lineage>
        <taxon>Eukaryota</taxon>
        <taxon>Metazoa</taxon>
        <taxon>Ecdysozoa</taxon>
        <taxon>Nematoda</taxon>
        <taxon>Chromadorea</taxon>
        <taxon>Rhabditida</taxon>
        <taxon>Tylenchina</taxon>
        <taxon>Tylenchomorpha</taxon>
        <taxon>Tylenchoidea</taxon>
        <taxon>Meloidogynidae</taxon>
        <taxon>Meloidogyninae</taxon>
        <taxon>Meloidogyne</taxon>
    </lineage>
</organism>
<evidence type="ECO:0000313" key="2">
    <source>
        <dbReference type="Proteomes" id="UP001497535"/>
    </source>
</evidence>
<protein>
    <submittedName>
        <fullName evidence="1">Uncharacterized protein</fullName>
    </submittedName>
</protein>
<keyword evidence="2" id="KW-1185">Reference proteome</keyword>
<proteinExistence type="predicted"/>
<dbReference type="Proteomes" id="UP001497535">
    <property type="component" value="Unassembled WGS sequence"/>
</dbReference>